<dbReference type="RefSeq" id="WP_188648865.1">
    <property type="nucleotide sequence ID" value="NZ_BMHQ01000013.1"/>
</dbReference>
<organism evidence="1 2">
    <name type="scientific">Marinithermofilum abyssi</name>
    <dbReference type="NCBI Taxonomy" id="1571185"/>
    <lineage>
        <taxon>Bacteria</taxon>
        <taxon>Bacillati</taxon>
        <taxon>Bacillota</taxon>
        <taxon>Bacilli</taxon>
        <taxon>Bacillales</taxon>
        <taxon>Thermoactinomycetaceae</taxon>
        <taxon>Marinithermofilum</taxon>
    </lineage>
</organism>
<dbReference type="SUPFAM" id="SSF58104">
    <property type="entry name" value="Methyl-accepting chemotaxis protein (MCP) signaling domain"/>
    <property type="match status" value="1"/>
</dbReference>
<dbReference type="EMBL" id="BMHQ01000013">
    <property type="protein sequence ID" value="GGE27128.1"/>
    <property type="molecule type" value="Genomic_DNA"/>
</dbReference>
<reference evidence="1" key="2">
    <citation type="submission" date="2020-09" db="EMBL/GenBank/DDBJ databases">
        <authorList>
            <person name="Sun Q."/>
            <person name="Zhou Y."/>
        </authorList>
    </citation>
    <scope>NUCLEOTIDE SEQUENCE</scope>
    <source>
        <strain evidence="1">CGMCC 1.15179</strain>
    </source>
</reference>
<evidence type="ECO:0000313" key="2">
    <source>
        <dbReference type="Proteomes" id="UP000625210"/>
    </source>
</evidence>
<gene>
    <name evidence="1" type="ORF">GCM10011571_31680</name>
</gene>
<evidence type="ECO:0000313" key="1">
    <source>
        <dbReference type="EMBL" id="GGE27128.1"/>
    </source>
</evidence>
<name>A0A8J2VGV3_9BACL</name>
<accession>A0A8J2VGV3</accession>
<dbReference type="Gene3D" id="1.10.287.950">
    <property type="entry name" value="Methyl-accepting chemotaxis protein"/>
    <property type="match status" value="1"/>
</dbReference>
<dbReference type="AlphaFoldDB" id="A0A8J2VGV3"/>
<protein>
    <submittedName>
        <fullName evidence="1">Uncharacterized protein</fullName>
    </submittedName>
</protein>
<dbReference type="Proteomes" id="UP000625210">
    <property type="component" value="Unassembled WGS sequence"/>
</dbReference>
<reference evidence="1" key="1">
    <citation type="journal article" date="2014" name="Int. J. Syst. Evol. Microbiol.">
        <title>Complete genome sequence of Corynebacterium casei LMG S-19264T (=DSM 44701T), isolated from a smear-ripened cheese.</title>
        <authorList>
            <consortium name="US DOE Joint Genome Institute (JGI-PGF)"/>
            <person name="Walter F."/>
            <person name="Albersmeier A."/>
            <person name="Kalinowski J."/>
            <person name="Ruckert C."/>
        </authorList>
    </citation>
    <scope>NUCLEOTIDE SEQUENCE</scope>
    <source>
        <strain evidence="1">CGMCC 1.15179</strain>
    </source>
</reference>
<sequence length="171" mass="19052">MIRKAFSILGILLLSGVLINGITMTQHLKKIHAGLEDNLVSIQKLNQVQAAIIHKNEEINKMVSTVDNINKGLDQTIDRTNKTLALLTQVVDLNADSLRLNNDMIGYSSNSKNKISTLNQSLKELSPYMTQLDNMLKNLSKTAQEDQKHMNELLKSTESLNNKTPGVELGR</sequence>
<keyword evidence="2" id="KW-1185">Reference proteome</keyword>
<proteinExistence type="predicted"/>
<comment type="caution">
    <text evidence="1">The sequence shown here is derived from an EMBL/GenBank/DDBJ whole genome shotgun (WGS) entry which is preliminary data.</text>
</comment>